<evidence type="ECO:0000313" key="3">
    <source>
        <dbReference type="Proteomes" id="UP000823399"/>
    </source>
</evidence>
<feature type="region of interest" description="Disordered" evidence="1">
    <location>
        <begin position="1"/>
        <end position="76"/>
    </location>
</feature>
<feature type="compositionally biased region" description="Basic and acidic residues" evidence="1">
    <location>
        <begin position="18"/>
        <end position="33"/>
    </location>
</feature>
<proteinExistence type="predicted"/>
<dbReference type="AlphaFoldDB" id="A0A9P7EYH3"/>
<keyword evidence="3" id="KW-1185">Reference proteome</keyword>
<gene>
    <name evidence="2" type="ORF">F5147DRAFT_777728</name>
</gene>
<protein>
    <submittedName>
        <fullName evidence="2">Uncharacterized protein</fullName>
    </submittedName>
</protein>
<dbReference type="GeneID" id="64704274"/>
<dbReference type="RefSeq" id="XP_041288786.1">
    <property type="nucleotide sequence ID" value="XM_041442015.1"/>
</dbReference>
<reference evidence="2" key="1">
    <citation type="journal article" date="2020" name="New Phytol.">
        <title>Comparative genomics reveals dynamic genome evolution in host specialist ectomycorrhizal fungi.</title>
        <authorList>
            <person name="Lofgren L.A."/>
            <person name="Nguyen N.H."/>
            <person name="Vilgalys R."/>
            <person name="Ruytinx J."/>
            <person name="Liao H.L."/>
            <person name="Branco S."/>
            <person name="Kuo A."/>
            <person name="LaButti K."/>
            <person name="Lipzen A."/>
            <person name="Andreopoulos W."/>
            <person name="Pangilinan J."/>
            <person name="Riley R."/>
            <person name="Hundley H."/>
            <person name="Na H."/>
            <person name="Barry K."/>
            <person name="Grigoriev I.V."/>
            <person name="Stajich J.E."/>
            <person name="Kennedy P.G."/>
        </authorList>
    </citation>
    <scope>NUCLEOTIDE SEQUENCE</scope>
    <source>
        <strain evidence="2">FC423</strain>
    </source>
</reference>
<evidence type="ECO:0000256" key="1">
    <source>
        <dbReference type="SAM" id="MobiDB-lite"/>
    </source>
</evidence>
<accession>A0A9P7EYH3</accession>
<dbReference type="Proteomes" id="UP000823399">
    <property type="component" value="Unassembled WGS sequence"/>
</dbReference>
<comment type="caution">
    <text evidence="2">The sequence shown here is derived from an EMBL/GenBank/DDBJ whole genome shotgun (WGS) entry which is preliminary data.</text>
</comment>
<organism evidence="2 3">
    <name type="scientific">Suillus discolor</name>
    <dbReference type="NCBI Taxonomy" id="1912936"/>
    <lineage>
        <taxon>Eukaryota</taxon>
        <taxon>Fungi</taxon>
        <taxon>Dikarya</taxon>
        <taxon>Basidiomycota</taxon>
        <taxon>Agaricomycotina</taxon>
        <taxon>Agaricomycetes</taxon>
        <taxon>Agaricomycetidae</taxon>
        <taxon>Boletales</taxon>
        <taxon>Suillineae</taxon>
        <taxon>Suillaceae</taxon>
        <taxon>Suillus</taxon>
    </lineage>
</organism>
<name>A0A9P7EYH3_9AGAM</name>
<feature type="compositionally biased region" description="Low complexity" evidence="1">
    <location>
        <begin position="62"/>
        <end position="76"/>
    </location>
</feature>
<evidence type="ECO:0000313" key="2">
    <source>
        <dbReference type="EMBL" id="KAG2098232.1"/>
    </source>
</evidence>
<feature type="compositionally biased region" description="Polar residues" evidence="1">
    <location>
        <begin position="1"/>
        <end position="12"/>
    </location>
</feature>
<sequence length="141" mass="15784">MLGYPLSSTSRKQLTKGYDTKIQKTMKTRESPEKLLQASCPYLPPDRPERRLNYHEANLSETPASPLDPLDPPTDSDYGRILGTIENCAFSETAILTPAYSREIDNILGDMSATVAASTSLAVHIIKTYEDARRRLHFVQI</sequence>
<dbReference type="EMBL" id="JABBWM010000062">
    <property type="protein sequence ID" value="KAG2098232.1"/>
    <property type="molecule type" value="Genomic_DNA"/>
</dbReference>